<keyword evidence="1" id="KW-0175">Coiled coil</keyword>
<protein>
    <submittedName>
        <fullName evidence="3">Hemerythrin HHE cation binding domain protein</fullName>
    </submittedName>
</protein>
<organism evidence="3 4">
    <name type="scientific">Paenibacillus mucilaginosus (strain KNP414)</name>
    <dbReference type="NCBI Taxonomy" id="1036673"/>
    <lineage>
        <taxon>Bacteria</taxon>
        <taxon>Bacillati</taxon>
        <taxon>Bacillota</taxon>
        <taxon>Bacilli</taxon>
        <taxon>Bacillales</taxon>
        <taxon>Paenibacillaceae</taxon>
        <taxon>Paenibacillus</taxon>
    </lineage>
</organism>
<evidence type="ECO:0000259" key="2">
    <source>
        <dbReference type="Pfam" id="PF01814"/>
    </source>
</evidence>
<dbReference type="Proteomes" id="UP000006620">
    <property type="component" value="Chromosome"/>
</dbReference>
<dbReference type="PATRIC" id="fig|1036673.3.peg.1250"/>
<dbReference type="Pfam" id="PF01814">
    <property type="entry name" value="Hemerythrin"/>
    <property type="match status" value="1"/>
</dbReference>
<proteinExistence type="predicted"/>
<evidence type="ECO:0000256" key="1">
    <source>
        <dbReference type="SAM" id="Coils"/>
    </source>
</evidence>
<dbReference type="EMBL" id="CP002869">
    <property type="protein sequence ID" value="AEI39990.1"/>
    <property type="molecule type" value="Genomic_DNA"/>
</dbReference>
<dbReference type="RefSeq" id="WP_013915152.1">
    <property type="nucleotide sequence ID" value="NC_015690.1"/>
</dbReference>
<evidence type="ECO:0000313" key="3">
    <source>
        <dbReference type="EMBL" id="AEI39990.1"/>
    </source>
</evidence>
<feature type="coiled-coil region" evidence="1">
    <location>
        <begin position="24"/>
        <end position="54"/>
    </location>
</feature>
<reference evidence="4" key="1">
    <citation type="submission" date="2011-06" db="EMBL/GenBank/DDBJ databases">
        <title>Complete genome sequence of Paenibacillus mucilaginosus KNP414.</title>
        <authorList>
            <person name="Wang J."/>
            <person name="Hu S."/>
            <person name="Hu X."/>
            <person name="Zhang B."/>
            <person name="Dong D."/>
            <person name="Zhang S."/>
            <person name="Zhao K."/>
            <person name="Wu D."/>
        </authorList>
    </citation>
    <scope>NUCLEOTIDE SEQUENCE [LARGE SCALE GENOMIC DNA]</scope>
    <source>
        <strain evidence="4">KNP414</strain>
    </source>
</reference>
<accession>F8FL71</accession>
<dbReference type="KEGG" id="pms:KNP414_01426"/>
<dbReference type="Gene3D" id="1.20.120.520">
    <property type="entry name" value="nmb1532 protein domain like"/>
    <property type="match status" value="1"/>
</dbReference>
<gene>
    <name evidence="3" type="ordered locus">KNP414_01426</name>
</gene>
<dbReference type="AlphaFoldDB" id="F8FL71"/>
<reference evidence="3 4" key="2">
    <citation type="journal article" date="2013" name="Genome Announc.">
        <title>Genome Sequence of Growth-Improving Paenibacillus mucilaginosus Strain KNP414.</title>
        <authorList>
            <person name="Lu J.J."/>
            <person name="Wang J.F."/>
            <person name="Hu X.F."/>
        </authorList>
    </citation>
    <scope>NUCLEOTIDE SEQUENCE [LARGE SCALE GENOMIC DNA]</scope>
    <source>
        <strain evidence="3 4">KNP414</strain>
    </source>
</reference>
<dbReference type="InterPro" id="IPR012312">
    <property type="entry name" value="Hemerythrin-like"/>
</dbReference>
<evidence type="ECO:0000313" key="4">
    <source>
        <dbReference type="Proteomes" id="UP000006620"/>
    </source>
</evidence>
<dbReference type="HOGENOM" id="CLU_095978_3_0_9"/>
<name>F8FL71_PAEMK</name>
<sequence length="180" mass="20981">MKQSTPPHMERTGEAHVTELSAAMDRLREEHEMLAGLLEEMEEQAMKVGQAESRAQAWGRLQHLRLWTIGVMQELDAHSGWEEETLFPFLASYFRLRQEPTMIPSLWMMEKEHAMAEEYVETFMREFHKLRADSPKDEMKKAAALLIQACYILKSHLAKEEQIVFPLAEQVLTDVDYLFA</sequence>
<feature type="domain" description="Hemerythrin-like" evidence="2">
    <location>
        <begin position="25"/>
        <end position="168"/>
    </location>
</feature>